<dbReference type="SUPFAM" id="SSF52266">
    <property type="entry name" value="SGNH hydrolase"/>
    <property type="match status" value="1"/>
</dbReference>
<reference evidence="1" key="1">
    <citation type="submission" date="2018-05" db="EMBL/GenBank/DDBJ databases">
        <authorList>
            <person name="Lanie J.A."/>
            <person name="Ng W.-L."/>
            <person name="Kazmierczak K.M."/>
            <person name="Andrzejewski T.M."/>
            <person name="Davidsen T.M."/>
            <person name="Wayne K.J."/>
            <person name="Tettelin H."/>
            <person name="Glass J.I."/>
            <person name="Rusch D."/>
            <person name="Podicherti R."/>
            <person name="Tsui H.-C.T."/>
            <person name="Winkler M.E."/>
        </authorList>
    </citation>
    <scope>NUCLEOTIDE SEQUENCE</scope>
</reference>
<dbReference type="AlphaFoldDB" id="A0A383AIN7"/>
<sequence length="121" mass="13837">MKIITLLTFLVTVFAIAEAKADKAVHLFVLSGQSNMAGMDPETGFMTEAKKLFKDEKVVYIKVAKGGQPICRWLEEWQDIAQKNGLDENHIKRIHKGGKVEFYQPILDQYKGMLKKHPKFE</sequence>
<protein>
    <recommendedName>
        <fullName evidence="2">Sialate O-acetylesterase domain-containing protein</fullName>
    </recommendedName>
</protein>
<accession>A0A383AIN7</accession>
<evidence type="ECO:0008006" key="2">
    <source>
        <dbReference type="Google" id="ProtNLM"/>
    </source>
</evidence>
<evidence type="ECO:0000313" key="1">
    <source>
        <dbReference type="EMBL" id="SVE07441.1"/>
    </source>
</evidence>
<organism evidence="1">
    <name type="scientific">marine metagenome</name>
    <dbReference type="NCBI Taxonomy" id="408172"/>
    <lineage>
        <taxon>unclassified sequences</taxon>
        <taxon>metagenomes</taxon>
        <taxon>ecological metagenomes</taxon>
    </lineage>
</organism>
<gene>
    <name evidence="1" type="ORF">METZ01_LOCUS460295</name>
</gene>
<proteinExistence type="predicted"/>
<dbReference type="EMBL" id="UINC01192339">
    <property type="protein sequence ID" value="SVE07441.1"/>
    <property type="molecule type" value="Genomic_DNA"/>
</dbReference>
<feature type="non-terminal residue" evidence="1">
    <location>
        <position position="121"/>
    </location>
</feature>
<name>A0A383AIN7_9ZZZZ</name>